<sequence>MPKEKPLPIIKMDRRTKGYVSVQSNCDLITMPAADFEAFIKDKKPKKVQGGRDEIV</sequence>
<keyword evidence="2" id="KW-1185">Reference proteome</keyword>
<name>A0ABT4UIM9_9BACT</name>
<dbReference type="RefSeq" id="WP_407031014.1">
    <property type="nucleotide sequence ID" value="NZ_JAQGEF010000007.1"/>
</dbReference>
<evidence type="ECO:0000313" key="2">
    <source>
        <dbReference type="Proteomes" id="UP001210231"/>
    </source>
</evidence>
<gene>
    <name evidence="1" type="ORF">O3P16_07710</name>
</gene>
<dbReference type="Proteomes" id="UP001210231">
    <property type="component" value="Unassembled WGS sequence"/>
</dbReference>
<protein>
    <recommendedName>
        <fullName evidence="3">Prevent-host-death protein</fullName>
    </recommendedName>
</protein>
<reference evidence="1 2" key="1">
    <citation type="submission" date="2022-12" db="EMBL/GenBank/DDBJ databases">
        <title>Chitinophagaceae gen. sp. nov., a new member of the family Chitinophagaceae, isolated from soil in a chemical factory.</title>
        <authorList>
            <person name="Ke Z."/>
        </authorList>
    </citation>
    <scope>NUCLEOTIDE SEQUENCE [LARGE SCALE GENOMIC DNA]</scope>
    <source>
        <strain evidence="1 2">LY-5</strain>
    </source>
</reference>
<organism evidence="1 2">
    <name type="scientific">Polluticaenibacter yanchengensis</name>
    <dbReference type="NCBI Taxonomy" id="3014562"/>
    <lineage>
        <taxon>Bacteria</taxon>
        <taxon>Pseudomonadati</taxon>
        <taxon>Bacteroidota</taxon>
        <taxon>Chitinophagia</taxon>
        <taxon>Chitinophagales</taxon>
        <taxon>Chitinophagaceae</taxon>
        <taxon>Polluticaenibacter</taxon>
    </lineage>
</organism>
<evidence type="ECO:0000313" key="1">
    <source>
        <dbReference type="EMBL" id="MDA3614689.1"/>
    </source>
</evidence>
<accession>A0ABT4UIM9</accession>
<dbReference type="EMBL" id="JAQGEF010000007">
    <property type="protein sequence ID" value="MDA3614689.1"/>
    <property type="molecule type" value="Genomic_DNA"/>
</dbReference>
<comment type="caution">
    <text evidence="1">The sequence shown here is derived from an EMBL/GenBank/DDBJ whole genome shotgun (WGS) entry which is preliminary data.</text>
</comment>
<proteinExistence type="predicted"/>
<evidence type="ECO:0008006" key="3">
    <source>
        <dbReference type="Google" id="ProtNLM"/>
    </source>
</evidence>